<evidence type="ECO:0000313" key="4">
    <source>
        <dbReference type="EMBL" id="CAF4150418.1"/>
    </source>
</evidence>
<gene>
    <name evidence="4" type="ORF">FNK824_LOCUS33655</name>
    <name evidence="3" type="ORF">OTI717_LOCUS13057</name>
    <name evidence="2" type="ORF">RFH988_LOCUS14869</name>
    <name evidence="1" type="ORF">SEV965_LOCUS6395</name>
</gene>
<dbReference type="Proteomes" id="UP000663882">
    <property type="component" value="Unassembled WGS sequence"/>
</dbReference>
<dbReference type="EMBL" id="CAJOAX010001360">
    <property type="protein sequence ID" value="CAF3709126.1"/>
    <property type="molecule type" value="Genomic_DNA"/>
</dbReference>
<dbReference type="Proteomes" id="UP000663823">
    <property type="component" value="Unassembled WGS sequence"/>
</dbReference>
<dbReference type="EMBL" id="CAJNOO010000702">
    <property type="protein sequence ID" value="CAF1014613.1"/>
    <property type="molecule type" value="Genomic_DNA"/>
</dbReference>
<dbReference type="Proteomes" id="UP000663889">
    <property type="component" value="Unassembled WGS sequence"/>
</dbReference>
<evidence type="ECO:0000313" key="5">
    <source>
        <dbReference type="Proteomes" id="UP000663823"/>
    </source>
</evidence>
<sequence>MHTAVHMGPKFIYDALYSVCDDKAPSHSAVIRWSKWYHEGGKRIKGKPRPSRPVIDMTSENIEGLSLIDDPILQLMKYKSKLG</sequence>
<name>A0A818VHW4_9BILA</name>
<comment type="caution">
    <text evidence="3">The sequence shown here is derived from an EMBL/GenBank/DDBJ whole genome shotgun (WGS) entry which is preliminary data.</text>
</comment>
<evidence type="ECO:0000313" key="1">
    <source>
        <dbReference type="EMBL" id="CAF0915999.1"/>
    </source>
</evidence>
<dbReference type="OrthoDB" id="10017160at2759"/>
<reference evidence="3" key="1">
    <citation type="submission" date="2021-02" db="EMBL/GenBank/DDBJ databases">
        <authorList>
            <person name="Nowell W R."/>
        </authorList>
    </citation>
    <scope>NUCLEOTIDE SEQUENCE</scope>
</reference>
<dbReference type="Proteomes" id="UP000663874">
    <property type="component" value="Unassembled WGS sequence"/>
</dbReference>
<dbReference type="EMBL" id="CAJNOU010000208">
    <property type="protein sequence ID" value="CAF0915999.1"/>
    <property type="molecule type" value="Genomic_DNA"/>
</dbReference>
<dbReference type="AlphaFoldDB" id="A0A818VHW4"/>
<protein>
    <recommendedName>
        <fullName evidence="6">Mos1 transposase HTH domain-containing protein</fullName>
    </recommendedName>
</protein>
<evidence type="ECO:0000313" key="3">
    <source>
        <dbReference type="EMBL" id="CAF3709126.1"/>
    </source>
</evidence>
<organism evidence="3 5">
    <name type="scientific">Rotaria sordida</name>
    <dbReference type="NCBI Taxonomy" id="392033"/>
    <lineage>
        <taxon>Eukaryota</taxon>
        <taxon>Metazoa</taxon>
        <taxon>Spiralia</taxon>
        <taxon>Gnathifera</taxon>
        <taxon>Rotifera</taxon>
        <taxon>Eurotatoria</taxon>
        <taxon>Bdelloidea</taxon>
        <taxon>Philodinida</taxon>
        <taxon>Philodinidae</taxon>
        <taxon>Rotaria</taxon>
    </lineage>
</organism>
<proteinExistence type="predicted"/>
<dbReference type="EMBL" id="CAJOBE010012510">
    <property type="protein sequence ID" value="CAF4150418.1"/>
    <property type="molecule type" value="Genomic_DNA"/>
</dbReference>
<evidence type="ECO:0008006" key="6">
    <source>
        <dbReference type="Google" id="ProtNLM"/>
    </source>
</evidence>
<accession>A0A818VHW4</accession>
<evidence type="ECO:0000313" key="2">
    <source>
        <dbReference type="EMBL" id="CAF1014613.1"/>
    </source>
</evidence>